<proteinExistence type="predicted"/>
<feature type="domain" description="IstB-like ATP-binding" evidence="1">
    <location>
        <begin position="164"/>
        <end position="273"/>
    </location>
</feature>
<dbReference type="Pfam" id="PF07319">
    <property type="entry name" value="DnaI_N"/>
    <property type="match status" value="1"/>
</dbReference>
<comment type="caution">
    <text evidence="3">The sequence shown here is derived from an EMBL/GenBank/DDBJ whole genome shotgun (WGS) entry which is preliminary data.</text>
</comment>
<evidence type="ECO:0000313" key="3">
    <source>
        <dbReference type="EMBL" id="MBM7631794.1"/>
    </source>
</evidence>
<protein>
    <submittedName>
        <fullName evidence="3">Primosomal protein DnaI</fullName>
    </submittedName>
</protein>
<dbReference type="InterPro" id="IPR027417">
    <property type="entry name" value="P-loop_NTPase"/>
</dbReference>
<dbReference type="Pfam" id="PF01695">
    <property type="entry name" value="IstB_IS21"/>
    <property type="match status" value="1"/>
</dbReference>
<feature type="domain" description="Primosomal DnaI N-terminal" evidence="2">
    <location>
        <begin position="1"/>
        <end position="98"/>
    </location>
</feature>
<dbReference type="PANTHER" id="PTHR30050:SF8">
    <property type="entry name" value="PRIMOSOMAL PROTEIN DNAI"/>
    <property type="match status" value="1"/>
</dbReference>
<accession>A0ABS2P8R4</accession>
<dbReference type="InterPro" id="IPR002611">
    <property type="entry name" value="IstB_ATP-bd"/>
</dbReference>
<name>A0ABS2P8R4_9BACL</name>
<dbReference type="SUPFAM" id="SSF52540">
    <property type="entry name" value="P-loop containing nucleoside triphosphate hydrolases"/>
    <property type="match status" value="1"/>
</dbReference>
<dbReference type="InterPro" id="IPR009928">
    <property type="entry name" value="DnaI_N"/>
</dbReference>
<dbReference type="NCBIfam" id="NF006505">
    <property type="entry name" value="PRK08939.1"/>
    <property type="match status" value="1"/>
</dbReference>
<dbReference type="Proteomes" id="UP000741863">
    <property type="component" value="Unassembled WGS sequence"/>
</dbReference>
<evidence type="ECO:0000259" key="1">
    <source>
        <dbReference type="Pfam" id="PF01695"/>
    </source>
</evidence>
<reference evidence="3 4" key="1">
    <citation type="submission" date="2021-01" db="EMBL/GenBank/DDBJ databases">
        <title>Genomic Encyclopedia of Type Strains, Phase IV (KMG-IV): sequencing the most valuable type-strain genomes for metagenomic binning, comparative biology and taxonomic classification.</title>
        <authorList>
            <person name="Goeker M."/>
        </authorList>
    </citation>
    <scope>NUCLEOTIDE SEQUENCE [LARGE SCALE GENOMIC DNA]</scope>
    <source>
        <strain evidence="3 4">DSM 25540</strain>
    </source>
</reference>
<dbReference type="Gene3D" id="3.40.50.300">
    <property type="entry name" value="P-loop containing nucleotide triphosphate hydrolases"/>
    <property type="match status" value="1"/>
</dbReference>
<dbReference type="RefSeq" id="WP_204695849.1">
    <property type="nucleotide sequence ID" value="NZ_JAFBEC010000002.1"/>
</dbReference>
<keyword evidence="4" id="KW-1185">Reference proteome</keyword>
<dbReference type="PANTHER" id="PTHR30050">
    <property type="entry name" value="CHROMOSOMAL REPLICATION INITIATOR PROTEIN DNAA"/>
    <property type="match status" value="1"/>
</dbReference>
<gene>
    <name evidence="3" type="ORF">JOD17_000886</name>
</gene>
<organism evidence="3 4">
    <name type="scientific">Geomicrobium sediminis</name>
    <dbReference type="NCBI Taxonomy" id="1347788"/>
    <lineage>
        <taxon>Bacteria</taxon>
        <taxon>Bacillati</taxon>
        <taxon>Bacillota</taxon>
        <taxon>Bacilli</taxon>
        <taxon>Bacillales</taxon>
        <taxon>Geomicrobium</taxon>
    </lineage>
</organism>
<sequence>MEPIRDSLKKYMGETGWEKRLNKARESLFQDERIRSWLDHHRDELADGAIEQGMAELYEYKNSTVGCHACTSLNACQNPMPGYQPELYVHLGQIHMRYQPCPSKIASEQEQKHKKLIQSMYVSEEFKKASFEQVELDDEDNTRGTAVIQAITFANEIEPKKEGKGLYLHGMFGVGKTYIAASIQNTLANRKISSLLVYAPEFFREMRQSVADGTVSEKLDAVKAVPVLILDDLGAETMSAWIRDDVLGVILQYRMTEKLPTVFTSNWDLDELEGHLAFSQKNGEERLKAKRLMERIRPMTTAVYVSGRNRRHE</sequence>
<dbReference type="CDD" id="cd00009">
    <property type="entry name" value="AAA"/>
    <property type="match status" value="1"/>
</dbReference>
<evidence type="ECO:0000313" key="4">
    <source>
        <dbReference type="Proteomes" id="UP000741863"/>
    </source>
</evidence>
<dbReference type="EMBL" id="JAFBEC010000002">
    <property type="protein sequence ID" value="MBM7631794.1"/>
    <property type="molecule type" value="Genomic_DNA"/>
</dbReference>
<evidence type="ECO:0000259" key="2">
    <source>
        <dbReference type="Pfam" id="PF07319"/>
    </source>
</evidence>